<dbReference type="Gene3D" id="3.40.50.2000">
    <property type="entry name" value="Glycogen Phosphorylase B"/>
    <property type="match status" value="2"/>
</dbReference>
<evidence type="ECO:0000259" key="3">
    <source>
        <dbReference type="Pfam" id="PF13439"/>
    </source>
</evidence>
<dbReference type="PANTHER" id="PTHR46401:SF2">
    <property type="entry name" value="GLYCOSYLTRANSFERASE WBBK-RELATED"/>
    <property type="match status" value="1"/>
</dbReference>
<proteinExistence type="predicted"/>
<comment type="caution">
    <text evidence="4">The sequence shown here is derived from an EMBL/GenBank/DDBJ whole genome shotgun (WGS) entry which is preliminary data.</text>
</comment>
<dbReference type="Pfam" id="PF00534">
    <property type="entry name" value="Glycos_transf_1"/>
    <property type="match status" value="1"/>
</dbReference>
<dbReference type="InterPro" id="IPR001296">
    <property type="entry name" value="Glyco_trans_1"/>
</dbReference>
<dbReference type="PANTHER" id="PTHR46401">
    <property type="entry name" value="GLYCOSYLTRANSFERASE WBBK-RELATED"/>
    <property type="match status" value="1"/>
</dbReference>
<name>A0A8J6Y0B0_9BACT</name>
<dbReference type="SUPFAM" id="SSF53756">
    <property type="entry name" value="UDP-Glycosyltransferase/glycogen phosphorylase"/>
    <property type="match status" value="1"/>
</dbReference>
<dbReference type="GO" id="GO:0016757">
    <property type="term" value="F:glycosyltransferase activity"/>
    <property type="evidence" value="ECO:0007669"/>
    <property type="project" value="InterPro"/>
</dbReference>
<keyword evidence="1" id="KW-0808">Transferase</keyword>
<dbReference type="Pfam" id="PF13439">
    <property type="entry name" value="Glyco_transf_4"/>
    <property type="match status" value="1"/>
</dbReference>
<feature type="domain" description="Glycosyltransferase subfamily 4-like N-terminal" evidence="3">
    <location>
        <begin position="32"/>
        <end position="150"/>
    </location>
</feature>
<protein>
    <submittedName>
        <fullName evidence="4">Glycosyltransferase</fullName>
    </submittedName>
</protein>
<organism evidence="4 5">
    <name type="scientific">Candidatus Polarisedimenticola svalbardensis</name>
    <dbReference type="NCBI Taxonomy" id="2886004"/>
    <lineage>
        <taxon>Bacteria</taxon>
        <taxon>Pseudomonadati</taxon>
        <taxon>Acidobacteriota</taxon>
        <taxon>Candidatus Polarisedimenticolia</taxon>
        <taxon>Candidatus Polarisedimenticolales</taxon>
        <taxon>Candidatus Polarisedimenticolaceae</taxon>
        <taxon>Candidatus Polarisedimenticola</taxon>
    </lineage>
</organism>
<dbReference type="GO" id="GO:0009103">
    <property type="term" value="P:lipopolysaccharide biosynthetic process"/>
    <property type="evidence" value="ECO:0007669"/>
    <property type="project" value="TreeGrafter"/>
</dbReference>
<evidence type="ECO:0000313" key="5">
    <source>
        <dbReference type="Proteomes" id="UP000648239"/>
    </source>
</evidence>
<feature type="domain" description="Glycosyl transferase family 1" evidence="2">
    <location>
        <begin position="166"/>
        <end position="304"/>
    </location>
</feature>
<gene>
    <name evidence="4" type="ORF">IFK94_02175</name>
</gene>
<sequence length="334" mass="37217">MKVTFFQRKPHPQQISIEELFATVRQYLPDDIEPVVHVAPELSKGILSRFRIARAARRSQGDVNHITGDIHFIAMLLDRRRTILTVHDCVPLTRSSGLRRSVLKYFWFILPARYSACVTVISEKTRRELLEHVTIDPDRIVVIPNCVAPEFQPGPDRPIDPACLRILQIGTADHKNLDTVCEAISGIPCTLDIIGTLSERQTALLAHHEIRYETSSGLSREALVAHYHAADIVTFVSKYEGFGMPVIEAQATATPLITSDISPMNEIAGAGACRVNPLDAAAIRTAVTRMVQDAPYRTRIIADGLKNIEQFRPVAIAGEYAELYRRVCSGGFNR</sequence>
<evidence type="ECO:0000313" key="4">
    <source>
        <dbReference type="EMBL" id="MBD3866904.1"/>
    </source>
</evidence>
<accession>A0A8J6Y0B0</accession>
<reference evidence="4 5" key="1">
    <citation type="submission" date="2020-08" db="EMBL/GenBank/DDBJ databases">
        <title>Acidobacteriota in marine sediments use diverse sulfur dissimilation pathways.</title>
        <authorList>
            <person name="Wasmund K."/>
        </authorList>
    </citation>
    <scope>NUCLEOTIDE SEQUENCE [LARGE SCALE GENOMIC DNA]</scope>
    <source>
        <strain evidence="4">MAG AM4</strain>
    </source>
</reference>
<evidence type="ECO:0000259" key="2">
    <source>
        <dbReference type="Pfam" id="PF00534"/>
    </source>
</evidence>
<dbReference type="AlphaFoldDB" id="A0A8J6Y0B0"/>
<dbReference type="EMBL" id="JACXWD010000003">
    <property type="protein sequence ID" value="MBD3866904.1"/>
    <property type="molecule type" value="Genomic_DNA"/>
</dbReference>
<dbReference type="Proteomes" id="UP000648239">
    <property type="component" value="Unassembled WGS sequence"/>
</dbReference>
<evidence type="ECO:0000256" key="1">
    <source>
        <dbReference type="ARBA" id="ARBA00022679"/>
    </source>
</evidence>
<dbReference type="InterPro" id="IPR028098">
    <property type="entry name" value="Glyco_trans_4-like_N"/>
</dbReference>